<keyword evidence="9" id="KW-1185">Reference proteome</keyword>
<dbReference type="Proteomes" id="UP000011554">
    <property type="component" value="Unassembled WGS sequence"/>
</dbReference>
<feature type="transmembrane region" description="Helical" evidence="6">
    <location>
        <begin position="175"/>
        <end position="197"/>
    </location>
</feature>
<feature type="domain" description="Peptidase S54 rhomboid" evidence="7">
    <location>
        <begin position="78"/>
        <end position="226"/>
    </location>
</feature>
<dbReference type="STRING" id="29540.C481_13924"/>
<dbReference type="SUPFAM" id="SSF144091">
    <property type="entry name" value="Rhomboid-like"/>
    <property type="match status" value="1"/>
</dbReference>
<organism evidence="8 9">
    <name type="scientific">Natrialba asiatica (strain ATCC 700177 / DSM 12278 / JCM 9576 / FERM P-10747 / NBRC 102637 / 172P1)</name>
    <dbReference type="NCBI Taxonomy" id="29540"/>
    <lineage>
        <taxon>Archaea</taxon>
        <taxon>Methanobacteriati</taxon>
        <taxon>Methanobacteriota</taxon>
        <taxon>Stenosarchaea group</taxon>
        <taxon>Halobacteria</taxon>
        <taxon>Halobacteriales</taxon>
        <taxon>Natrialbaceae</taxon>
        <taxon>Natrialba</taxon>
    </lineage>
</organism>
<protein>
    <submittedName>
        <fullName evidence="8">Rhomboid family protein</fullName>
    </submittedName>
</protein>
<evidence type="ECO:0000256" key="5">
    <source>
        <dbReference type="SAM" id="MobiDB-lite"/>
    </source>
</evidence>
<evidence type="ECO:0000259" key="7">
    <source>
        <dbReference type="Pfam" id="PF01694"/>
    </source>
</evidence>
<name>M0ARU9_NATA1</name>
<dbReference type="EMBL" id="AOIO01000031">
    <property type="protein sequence ID" value="ELZ00099.1"/>
    <property type="molecule type" value="Genomic_DNA"/>
</dbReference>
<feature type="transmembrane region" description="Helical" evidence="6">
    <location>
        <begin position="45"/>
        <end position="71"/>
    </location>
</feature>
<accession>M0ARU9</accession>
<evidence type="ECO:0000256" key="3">
    <source>
        <dbReference type="ARBA" id="ARBA00022989"/>
    </source>
</evidence>
<evidence type="ECO:0000313" key="9">
    <source>
        <dbReference type="Proteomes" id="UP000011554"/>
    </source>
</evidence>
<evidence type="ECO:0000256" key="4">
    <source>
        <dbReference type="ARBA" id="ARBA00023136"/>
    </source>
</evidence>
<dbReference type="PATRIC" id="fig|29540.5.peg.2829"/>
<feature type="compositionally biased region" description="Low complexity" evidence="5">
    <location>
        <begin position="10"/>
        <end position="35"/>
    </location>
</feature>
<gene>
    <name evidence="8" type="ORF">C481_13924</name>
</gene>
<sequence>MANRSRSRPGSRSSERSSSQSTGIDTGSSPPSDSTVGSSSPIFEVLVVFGLVFIVQGLTAVVGAMAGLFILAPPLAENPWTIVTSVYAHDGIWHLLSNSLALLVFGWPVARATTRGRFHAFVLVTGSIAGISQVLLTDFAATAPFLAGTPVAVLGASGAVFALLGYLLTSNRLSAGFASIIDVPQWVTIFVFVGLALTVTLVTAAPGVALIAHFTGFLLGLLAGRTRVLHVNSESSASRSVV</sequence>
<feature type="transmembrane region" description="Helical" evidence="6">
    <location>
        <begin position="147"/>
        <end position="168"/>
    </location>
</feature>
<dbReference type="InterPro" id="IPR035952">
    <property type="entry name" value="Rhomboid-like_sf"/>
</dbReference>
<dbReference type="Gene3D" id="1.20.1540.10">
    <property type="entry name" value="Rhomboid-like"/>
    <property type="match status" value="1"/>
</dbReference>
<feature type="transmembrane region" description="Helical" evidence="6">
    <location>
        <begin position="203"/>
        <end position="223"/>
    </location>
</feature>
<proteinExistence type="predicted"/>
<dbReference type="InterPro" id="IPR022764">
    <property type="entry name" value="Peptidase_S54_rhomboid_dom"/>
</dbReference>
<dbReference type="Pfam" id="PF01694">
    <property type="entry name" value="Rhomboid"/>
    <property type="match status" value="1"/>
</dbReference>
<keyword evidence="4 6" id="KW-0472">Membrane</keyword>
<dbReference type="GO" id="GO:0004252">
    <property type="term" value="F:serine-type endopeptidase activity"/>
    <property type="evidence" value="ECO:0007669"/>
    <property type="project" value="InterPro"/>
</dbReference>
<dbReference type="AlphaFoldDB" id="M0ARU9"/>
<dbReference type="PANTHER" id="PTHR43066">
    <property type="entry name" value="RHOMBOID-RELATED PROTEIN"/>
    <property type="match status" value="1"/>
</dbReference>
<evidence type="ECO:0000313" key="8">
    <source>
        <dbReference type="EMBL" id="ELZ00099.1"/>
    </source>
</evidence>
<dbReference type="GO" id="GO:0016020">
    <property type="term" value="C:membrane"/>
    <property type="evidence" value="ECO:0007669"/>
    <property type="project" value="UniProtKB-SubCell"/>
</dbReference>
<dbReference type="eggNOG" id="arCOG01768">
    <property type="taxonomic scope" value="Archaea"/>
</dbReference>
<reference evidence="8 9" key="1">
    <citation type="journal article" date="2014" name="PLoS Genet.">
        <title>Phylogenetically driven sequencing of extremely halophilic archaea reveals strategies for static and dynamic osmo-response.</title>
        <authorList>
            <person name="Becker E.A."/>
            <person name="Seitzer P.M."/>
            <person name="Tritt A."/>
            <person name="Larsen D."/>
            <person name="Krusor M."/>
            <person name="Yao A.I."/>
            <person name="Wu D."/>
            <person name="Madern D."/>
            <person name="Eisen J.A."/>
            <person name="Darling A.E."/>
            <person name="Facciotti M.T."/>
        </authorList>
    </citation>
    <scope>NUCLEOTIDE SEQUENCE [LARGE SCALE GENOMIC DNA]</scope>
    <source>
        <strain evidence="8 9">DSM 12278</strain>
    </source>
</reference>
<comment type="subcellular location">
    <subcellularLocation>
        <location evidence="1">Membrane</location>
        <topology evidence="1">Multi-pass membrane protein</topology>
    </subcellularLocation>
</comment>
<dbReference type="RefSeq" id="WP_006109822.1">
    <property type="nucleotide sequence ID" value="NZ_AOIO01000031.1"/>
</dbReference>
<evidence type="ECO:0000256" key="6">
    <source>
        <dbReference type="SAM" id="Phobius"/>
    </source>
</evidence>
<feature type="transmembrane region" description="Helical" evidence="6">
    <location>
        <begin position="91"/>
        <end position="109"/>
    </location>
</feature>
<evidence type="ECO:0000256" key="1">
    <source>
        <dbReference type="ARBA" id="ARBA00004141"/>
    </source>
</evidence>
<keyword evidence="3 6" id="KW-1133">Transmembrane helix</keyword>
<comment type="caution">
    <text evidence="8">The sequence shown here is derived from an EMBL/GenBank/DDBJ whole genome shotgun (WGS) entry which is preliminary data.</text>
</comment>
<evidence type="ECO:0000256" key="2">
    <source>
        <dbReference type="ARBA" id="ARBA00022692"/>
    </source>
</evidence>
<keyword evidence="2 6" id="KW-0812">Transmembrane</keyword>
<feature type="region of interest" description="Disordered" evidence="5">
    <location>
        <begin position="1"/>
        <end position="35"/>
    </location>
</feature>
<dbReference type="OrthoDB" id="169619at2157"/>
<dbReference type="PANTHER" id="PTHR43066:SF11">
    <property type="entry name" value="PEPTIDASE S54 RHOMBOID DOMAIN-CONTAINING PROTEIN"/>
    <property type="match status" value="1"/>
</dbReference>
<feature type="transmembrane region" description="Helical" evidence="6">
    <location>
        <begin position="121"/>
        <end position="141"/>
    </location>
</feature>